<evidence type="ECO:0000259" key="18">
    <source>
        <dbReference type="Pfam" id="PF13807"/>
    </source>
</evidence>
<keyword evidence="12" id="KW-0829">Tyrosine-protein kinase</keyword>
<evidence type="ECO:0000256" key="2">
    <source>
        <dbReference type="ARBA" id="ARBA00008883"/>
    </source>
</evidence>
<gene>
    <name evidence="19" type="primary">wzc</name>
</gene>
<evidence type="ECO:0000256" key="13">
    <source>
        <dbReference type="ARBA" id="ARBA00053015"/>
    </source>
</evidence>
<comment type="catalytic activity">
    <reaction evidence="13">
        <text>L-tyrosyl-[protein] + ATP = O-phospho-L-tyrosyl-[protein] + ADP + H(+)</text>
        <dbReference type="Rhea" id="RHEA:10596"/>
        <dbReference type="Rhea" id="RHEA-COMP:10136"/>
        <dbReference type="Rhea" id="RHEA-COMP:20101"/>
        <dbReference type="ChEBI" id="CHEBI:15378"/>
        <dbReference type="ChEBI" id="CHEBI:30616"/>
        <dbReference type="ChEBI" id="CHEBI:46858"/>
        <dbReference type="ChEBI" id="CHEBI:61978"/>
        <dbReference type="ChEBI" id="CHEBI:456216"/>
    </reaction>
</comment>
<dbReference type="GO" id="GO:0004713">
    <property type="term" value="F:protein tyrosine kinase activity"/>
    <property type="evidence" value="ECO:0007669"/>
    <property type="project" value="UniProtKB-KW"/>
</dbReference>
<dbReference type="GO" id="GO:0005886">
    <property type="term" value="C:plasma membrane"/>
    <property type="evidence" value="ECO:0007669"/>
    <property type="project" value="UniProtKB-SubCell"/>
</dbReference>
<dbReference type="InterPro" id="IPR005702">
    <property type="entry name" value="Wzc-like_C"/>
</dbReference>
<evidence type="ECO:0000256" key="10">
    <source>
        <dbReference type="ARBA" id="ARBA00022989"/>
    </source>
</evidence>
<keyword evidence="14" id="KW-0175">Coiled coil</keyword>
<reference evidence="19" key="1">
    <citation type="submission" date="2014-04" db="EMBL/GenBank/DDBJ databases">
        <authorList>
            <person name="Harrison E."/>
        </authorList>
    </citation>
    <scope>NUCLEOTIDE SEQUENCE</scope>
    <source>
        <strain evidence="19">889</strain>
    </source>
</reference>
<evidence type="ECO:0000256" key="1">
    <source>
        <dbReference type="ARBA" id="ARBA00004429"/>
    </source>
</evidence>
<evidence type="ECO:0000256" key="9">
    <source>
        <dbReference type="ARBA" id="ARBA00022840"/>
    </source>
</evidence>
<keyword evidence="10 15" id="KW-1133">Transmembrane helix</keyword>
<name>A0A0P0YSZ1_9ENTR</name>
<dbReference type="EMBL" id="AB924605">
    <property type="protein sequence ID" value="BAT24283.1"/>
    <property type="molecule type" value="Genomic_DNA"/>
</dbReference>
<evidence type="ECO:0000313" key="19">
    <source>
        <dbReference type="EMBL" id="BAT24283.1"/>
    </source>
</evidence>
<protein>
    <submittedName>
        <fullName evidence="19">Tyrosine-protein kinase</fullName>
    </submittedName>
</protein>
<evidence type="ECO:0000256" key="11">
    <source>
        <dbReference type="ARBA" id="ARBA00023136"/>
    </source>
</evidence>
<organism evidence="19">
    <name type="scientific">Klebsiella sp. 889</name>
    <dbReference type="NCBI Taxonomy" id="1497837"/>
    <lineage>
        <taxon>Bacteria</taxon>
        <taxon>Pseudomonadati</taxon>
        <taxon>Pseudomonadota</taxon>
        <taxon>Gammaproteobacteria</taxon>
        <taxon>Enterobacterales</taxon>
        <taxon>Enterobacteriaceae</taxon>
        <taxon>Klebsiella/Raoultella group</taxon>
        <taxon>Klebsiella</taxon>
    </lineage>
</organism>
<dbReference type="Pfam" id="PF13807">
    <property type="entry name" value="GNVR"/>
    <property type="match status" value="1"/>
</dbReference>
<sequence length="725" mass="80176">MAPTSFKNQAVSEADEIDLGRLFGEFIDHRKLIVSVTAFFTVMALLYSLFSTPIYQADALVQVEQKQGNALLDSINQVLPNGSQQSAPEIALLQSRMILGKTVDDLNLETSISRDYFPIFGNGWARLTGENAGEVKISKFLLNNEEGNTESKLTVIDNDNFIISTDSADYKGKVGIVVSNKDLTIMVDHINAPPGASFTISKITRLQAINNLQKVLSVADQGKDTGMLNLTLTGEEPKRVTAILDSISQNYLAQNISRQAAQDEKSLDFLKAQLPKVRDELDNAEDKLNSYRKTKDSVDLTMEAQAVLNQIVNVDNQLNELTFREAEISQLFTPDHPTYKALLEKKKTLAQERLRLNNQVTAMPATQQEILRLSRDVESGRAVYMQLLNRQQELNISKSSTIGNVRIVDSAIAEPKPVKPKKIMVVLIGLVFGIFVSAGIVFGRMFLRRGIESPEVLEELGINVYASVPVSEWLTQKQSKTGKVITKKALLKQKEETQSLLALDNPADLAIEAIRSLRTSLHFAMMESSNNVLMISGASPNAGKSFISSNLAVIIAQTGKKVLLIDADMRKGYIHRVFGKNNDNGLSDILSGKVEFEKAVKNSQLENLNFVCRGQVPPNPSELLMHPRFKAFLDQASSNYDLILIDTPPILAVTDAAIIGQYVGTALLVARFELNTAKEIEISKRRFEQSGVPVKGCILNGVIKKASSYYGYGYNHYGYTYNSEK</sequence>
<evidence type="ECO:0000259" key="16">
    <source>
        <dbReference type="Pfam" id="PF02706"/>
    </source>
</evidence>
<keyword evidence="8 19" id="KW-0418">Kinase</keyword>
<accession>A0A0P0YSZ1</accession>
<dbReference type="InterPro" id="IPR027417">
    <property type="entry name" value="P-loop_NTPase"/>
</dbReference>
<keyword evidence="4" id="KW-0997">Cell inner membrane</keyword>
<evidence type="ECO:0000256" key="15">
    <source>
        <dbReference type="SAM" id="Phobius"/>
    </source>
</evidence>
<feature type="transmembrane region" description="Helical" evidence="15">
    <location>
        <begin position="423"/>
        <end position="443"/>
    </location>
</feature>
<evidence type="ECO:0000256" key="12">
    <source>
        <dbReference type="ARBA" id="ARBA00023137"/>
    </source>
</evidence>
<evidence type="ECO:0000256" key="14">
    <source>
        <dbReference type="SAM" id="Coils"/>
    </source>
</evidence>
<keyword evidence="7" id="KW-0547">Nucleotide-binding</keyword>
<dbReference type="CDD" id="cd05387">
    <property type="entry name" value="BY-kinase"/>
    <property type="match status" value="1"/>
</dbReference>
<dbReference type="FunFam" id="3.40.50.300:FF:000527">
    <property type="entry name" value="Tyrosine-protein kinase etk"/>
    <property type="match status" value="1"/>
</dbReference>
<evidence type="ECO:0000256" key="5">
    <source>
        <dbReference type="ARBA" id="ARBA00022679"/>
    </source>
</evidence>
<dbReference type="Pfam" id="PF23607">
    <property type="entry name" value="WZC_N"/>
    <property type="match status" value="1"/>
</dbReference>
<comment type="subcellular location">
    <subcellularLocation>
        <location evidence="1">Cell inner membrane</location>
        <topology evidence="1">Multi-pass membrane protein</topology>
    </subcellularLocation>
</comment>
<dbReference type="InterPro" id="IPR032807">
    <property type="entry name" value="GNVR"/>
</dbReference>
<dbReference type="Pfam" id="PF13614">
    <property type="entry name" value="AAA_31"/>
    <property type="match status" value="1"/>
</dbReference>
<feature type="domain" description="AAA" evidence="17">
    <location>
        <begin position="542"/>
        <end position="654"/>
    </location>
</feature>
<feature type="transmembrane region" description="Helical" evidence="15">
    <location>
        <begin position="32"/>
        <end position="50"/>
    </location>
</feature>
<evidence type="ECO:0000256" key="8">
    <source>
        <dbReference type="ARBA" id="ARBA00022777"/>
    </source>
</evidence>
<keyword evidence="6 15" id="KW-0812">Transmembrane</keyword>
<reference evidence="19" key="2">
    <citation type="journal article" date="2015" name="Sci. Rep.">
        <title>Genetic analysis of capsular polysaccharide synthesis gene clusters in 79 capsular types of Klebsiella spp.</title>
        <authorList>
            <person name="Pan Y.J."/>
            <person name="Lin T.L."/>
            <person name="Chen C.T."/>
            <person name="Chen Y.Y."/>
            <person name="Hsieh P.F."/>
            <person name="Hsu C.R."/>
            <person name="Wu M.C."/>
            <person name="Wang J.T."/>
        </authorList>
    </citation>
    <scope>NUCLEOTIDE SEQUENCE</scope>
    <source>
        <strain evidence="19">889</strain>
    </source>
</reference>
<feature type="domain" description="Tyrosine-protein kinase G-rich" evidence="18">
    <location>
        <begin position="366"/>
        <end position="444"/>
    </location>
</feature>
<dbReference type="InterPro" id="IPR025669">
    <property type="entry name" value="AAA_dom"/>
</dbReference>
<evidence type="ECO:0000259" key="17">
    <source>
        <dbReference type="Pfam" id="PF13614"/>
    </source>
</evidence>
<evidence type="ECO:0000256" key="7">
    <source>
        <dbReference type="ARBA" id="ARBA00022741"/>
    </source>
</evidence>
<dbReference type="InterPro" id="IPR050445">
    <property type="entry name" value="Bact_polysacc_biosynth/exp"/>
</dbReference>
<evidence type="ECO:0000256" key="3">
    <source>
        <dbReference type="ARBA" id="ARBA00022475"/>
    </source>
</evidence>
<dbReference type="GO" id="GO:0042802">
    <property type="term" value="F:identical protein binding"/>
    <property type="evidence" value="ECO:0007669"/>
    <property type="project" value="UniProtKB-ARBA"/>
</dbReference>
<proteinExistence type="inferred from homology"/>
<dbReference type="AlphaFoldDB" id="A0A0P0YSZ1"/>
<dbReference type="PANTHER" id="PTHR32309">
    <property type="entry name" value="TYROSINE-PROTEIN KINASE"/>
    <property type="match status" value="1"/>
</dbReference>
<keyword evidence="11 15" id="KW-0472">Membrane</keyword>
<dbReference type="NCBIfam" id="TIGR01007">
    <property type="entry name" value="eps_fam"/>
    <property type="match status" value="1"/>
</dbReference>
<dbReference type="Gene3D" id="3.40.50.300">
    <property type="entry name" value="P-loop containing nucleotide triphosphate hydrolases"/>
    <property type="match status" value="1"/>
</dbReference>
<comment type="similarity">
    <text evidence="2">Belongs to the etk/wzc family.</text>
</comment>
<keyword evidence="9" id="KW-0067">ATP-binding</keyword>
<dbReference type="Pfam" id="PF02706">
    <property type="entry name" value="Wzz"/>
    <property type="match status" value="1"/>
</dbReference>
<dbReference type="PANTHER" id="PTHR32309:SF32">
    <property type="entry name" value="TYROSINE-PROTEIN KINASE ETK-RELATED"/>
    <property type="match status" value="1"/>
</dbReference>
<dbReference type="SUPFAM" id="SSF52540">
    <property type="entry name" value="P-loop containing nucleoside triphosphate hydrolases"/>
    <property type="match status" value="1"/>
</dbReference>
<keyword evidence="3" id="KW-1003">Cell membrane</keyword>
<evidence type="ECO:0000256" key="6">
    <source>
        <dbReference type="ARBA" id="ARBA00022692"/>
    </source>
</evidence>
<evidence type="ECO:0000256" key="4">
    <source>
        <dbReference type="ARBA" id="ARBA00022519"/>
    </source>
</evidence>
<feature type="domain" description="Polysaccharide chain length determinant N-terminal" evidence="16">
    <location>
        <begin position="15"/>
        <end position="106"/>
    </location>
</feature>
<dbReference type="GO" id="GO:0005524">
    <property type="term" value="F:ATP binding"/>
    <property type="evidence" value="ECO:0007669"/>
    <property type="project" value="UniProtKB-KW"/>
</dbReference>
<feature type="coiled-coil region" evidence="14">
    <location>
        <begin position="253"/>
        <end position="301"/>
    </location>
</feature>
<dbReference type="InterPro" id="IPR003856">
    <property type="entry name" value="LPS_length_determ_N"/>
</dbReference>
<keyword evidence="5" id="KW-0808">Transferase</keyword>